<keyword evidence="15" id="KW-0325">Glycoprotein</keyword>
<evidence type="ECO:0000256" key="14">
    <source>
        <dbReference type="ARBA" id="ARBA00023170"/>
    </source>
</evidence>
<dbReference type="FunFam" id="3.80.10.10:FF:000228">
    <property type="entry name" value="Leucine-rich repeat receptor-like serine/threonine-protein kinase BAM1"/>
    <property type="match status" value="1"/>
</dbReference>
<keyword evidence="8" id="KW-0677">Repeat</keyword>
<reference evidence="20 21" key="1">
    <citation type="submission" date="2022-10" db="EMBL/GenBank/DDBJ databases">
        <title>WGS assembly of Paspalum vaginatum 540-79.</title>
        <authorList>
            <person name="Sun G."/>
            <person name="Wase N."/>
            <person name="Shu S."/>
            <person name="Jenkins J."/>
            <person name="Zhou B."/>
            <person name="Torres-Rodriguez J."/>
            <person name="Chen C."/>
            <person name="Sandor L."/>
            <person name="Plott C."/>
            <person name="Yoshinga Y."/>
            <person name="Daum C."/>
            <person name="Qi P."/>
            <person name="Barry K."/>
            <person name="Lipzen A."/>
            <person name="Berry L."/>
            <person name="Pedersen C."/>
            <person name="Gottilla T."/>
            <person name="Foltz A."/>
            <person name="Yu H."/>
            <person name="O'Malley R."/>
            <person name="Zhang C."/>
            <person name="Devos K."/>
            <person name="Sigmon B."/>
            <person name="Yu B."/>
            <person name="Obata T."/>
            <person name="Schmutz J."/>
            <person name="Schnable J."/>
        </authorList>
    </citation>
    <scope>NUCLEOTIDE SEQUENCE [LARGE SCALE GENOMIC DNA]</scope>
    <source>
        <strain evidence="21">cv. 540-79</strain>
    </source>
</reference>
<keyword evidence="3" id="KW-1003">Cell membrane</keyword>
<evidence type="ECO:0000256" key="6">
    <source>
        <dbReference type="ARBA" id="ARBA00022692"/>
    </source>
</evidence>
<dbReference type="InterPro" id="IPR008271">
    <property type="entry name" value="Ser/Thr_kinase_AS"/>
</dbReference>
<comment type="caution">
    <text evidence="20">The sequence shown here is derived from an EMBL/GenBank/DDBJ whole genome shotgun (WGS) entry which is preliminary data.</text>
</comment>
<dbReference type="Pfam" id="PF08263">
    <property type="entry name" value="LRRNT_2"/>
    <property type="match status" value="1"/>
</dbReference>
<evidence type="ECO:0000259" key="19">
    <source>
        <dbReference type="PROSITE" id="PS50011"/>
    </source>
</evidence>
<dbReference type="Gene3D" id="1.10.510.10">
    <property type="entry name" value="Transferase(Phosphotransferase) domain 1"/>
    <property type="match status" value="1"/>
</dbReference>
<evidence type="ECO:0000256" key="2">
    <source>
        <dbReference type="ARBA" id="ARBA00008684"/>
    </source>
</evidence>
<feature type="domain" description="Protein kinase" evidence="19">
    <location>
        <begin position="685"/>
        <end position="971"/>
    </location>
</feature>
<evidence type="ECO:0000256" key="3">
    <source>
        <dbReference type="ARBA" id="ARBA00022475"/>
    </source>
</evidence>
<dbReference type="FunFam" id="1.10.510.10:FF:000714">
    <property type="entry name" value="Kinase family with leucine-rich repeat domain-containing protein"/>
    <property type="match status" value="1"/>
</dbReference>
<dbReference type="InterPro" id="IPR011009">
    <property type="entry name" value="Kinase-like_dom_sf"/>
</dbReference>
<dbReference type="Pfam" id="PF00069">
    <property type="entry name" value="Pkinase"/>
    <property type="match status" value="1"/>
</dbReference>
<evidence type="ECO:0000256" key="12">
    <source>
        <dbReference type="ARBA" id="ARBA00022989"/>
    </source>
</evidence>
<feature type="chain" id="PRO_5040754033" description="Protein kinase domain-containing protein" evidence="18">
    <location>
        <begin position="18"/>
        <end position="1025"/>
    </location>
</feature>
<dbReference type="FunFam" id="3.80.10.10:FF:000041">
    <property type="entry name" value="LRR receptor-like serine/threonine-protein kinase ERECTA"/>
    <property type="match status" value="1"/>
</dbReference>
<dbReference type="FunFam" id="3.80.10.10:FF:000215">
    <property type="entry name" value="Receptor-like protein kinase HSL1"/>
    <property type="match status" value="1"/>
</dbReference>
<gene>
    <name evidence="20" type="ORF">BS78_K050100</name>
</gene>
<evidence type="ECO:0000256" key="18">
    <source>
        <dbReference type="SAM" id="SignalP"/>
    </source>
</evidence>
<keyword evidence="9 16" id="KW-0547">Nucleotide-binding</keyword>
<dbReference type="Gene3D" id="3.30.200.20">
    <property type="entry name" value="Phosphorylase Kinase, domain 1"/>
    <property type="match status" value="1"/>
</dbReference>
<dbReference type="PROSITE" id="PS00108">
    <property type="entry name" value="PROTEIN_KINASE_ST"/>
    <property type="match status" value="1"/>
</dbReference>
<dbReference type="PANTHER" id="PTHR48056">
    <property type="entry name" value="LRR RECEPTOR-LIKE SERINE/THREONINE-PROTEIN KINASE-RELATED"/>
    <property type="match status" value="1"/>
</dbReference>
<protein>
    <recommendedName>
        <fullName evidence="19">Protein kinase domain-containing protein</fullName>
    </recommendedName>
</protein>
<dbReference type="GO" id="GO:0033612">
    <property type="term" value="F:receptor serine/threonine kinase binding"/>
    <property type="evidence" value="ECO:0007669"/>
    <property type="project" value="TreeGrafter"/>
</dbReference>
<dbReference type="Gene3D" id="3.80.10.10">
    <property type="entry name" value="Ribonuclease Inhibitor"/>
    <property type="match status" value="3"/>
</dbReference>
<evidence type="ECO:0000256" key="4">
    <source>
        <dbReference type="ARBA" id="ARBA00022614"/>
    </source>
</evidence>
<organism evidence="20 21">
    <name type="scientific">Paspalum vaginatum</name>
    <name type="common">seashore paspalum</name>
    <dbReference type="NCBI Taxonomy" id="158149"/>
    <lineage>
        <taxon>Eukaryota</taxon>
        <taxon>Viridiplantae</taxon>
        <taxon>Streptophyta</taxon>
        <taxon>Embryophyta</taxon>
        <taxon>Tracheophyta</taxon>
        <taxon>Spermatophyta</taxon>
        <taxon>Magnoliopsida</taxon>
        <taxon>Liliopsida</taxon>
        <taxon>Poales</taxon>
        <taxon>Poaceae</taxon>
        <taxon>PACMAD clade</taxon>
        <taxon>Panicoideae</taxon>
        <taxon>Andropogonodae</taxon>
        <taxon>Paspaleae</taxon>
        <taxon>Paspalinae</taxon>
        <taxon>Paspalum</taxon>
    </lineage>
</organism>
<dbReference type="InterPro" id="IPR013210">
    <property type="entry name" value="LRR_N_plant-typ"/>
</dbReference>
<keyword evidence="4" id="KW-0433">Leucine-rich repeat</keyword>
<comment type="subcellular location">
    <subcellularLocation>
        <location evidence="1">Cell membrane</location>
        <topology evidence="1">Single-pass membrane protein</topology>
    </subcellularLocation>
</comment>
<dbReference type="EMBL" id="MU630042">
    <property type="protein sequence ID" value="KAJ1254492.1"/>
    <property type="molecule type" value="Genomic_DNA"/>
</dbReference>
<evidence type="ECO:0000256" key="11">
    <source>
        <dbReference type="ARBA" id="ARBA00022840"/>
    </source>
</evidence>
<keyword evidence="13 17" id="KW-0472">Membrane</keyword>
<dbReference type="SMART" id="SM00369">
    <property type="entry name" value="LRR_TYP"/>
    <property type="match status" value="8"/>
</dbReference>
<evidence type="ECO:0000256" key="7">
    <source>
        <dbReference type="ARBA" id="ARBA00022729"/>
    </source>
</evidence>
<evidence type="ECO:0000256" key="17">
    <source>
        <dbReference type="SAM" id="Phobius"/>
    </source>
</evidence>
<dbReference type="Pfam" id="PF00560">
    <property type="entry name" value="LRR_1"/>
    <property type="match status" value="7"/>
</dbReference>
<evidence type="ECO:0000313" key="21">
    <source>
        <dbReference type="Proteomes" id="UP001164776"/>
    </source>
</evidence>
<dbReference type="PANTHER" id="PTHR48056:SF29">
    <property type="entry name" value="RECEPTOR-LIKE PROTEIN KINASE HSL1"/>
    <property type="match status" value="1"/>
</dbReference>
<dbReference type="SUPFAM" id="SSF56112">
    <property type="entry name" value="Protein kinase-like (PK-like)"/>
    <property type="match status" value="1"/>
</dbReference>
<keyword evidence="7 18" id="KW-0732">Signal</keyword>
<keyword evidence="6 17" id="KW-0812">Transmembrane</keyword>
<feature type="signal peptide" evidence="18">
    <location>
        <begin position="1"/>
        <end position="17"/>
    </location>
</feature>
<evidence type="ECO:0000256" key="1">
    <source>
        <dbReference type="ARBA" id="ARBA00004162"/>
    </source>
</evidence>
<keyword evidence="12 17" id="KW-1133">Transmembrane helix</keyword>
<name>A0A9W7X9C2_9POAL</name>
<evidence type="ECO:0000256" key="15">
    <source>
        <dbReference type="ARBA" id="ARBA00023180"/>
    </source>
</evidence>
<dbReference type="GO" id="GO:0005524">
    <property type="term" value="F:ATP binding"/>
    <property type="evidence" value="ECO:0007669"/>
    <property type="project" value="UniProtKB-UniRule"/>
</dbReference>
<dbReference type="InterPro" id="IPR003591">
    <property type="entry name" value="Leu-rich_rpt_typical-subtyp"/>
</dbReference>
<dbReference type="InterPro" id="IPR000719">
    <property type="entry name" value="Prot_kinase_dom"/>
</dbReference>
<dbReference type="InterPro" id="IPR050647">
    <property type="entry name" value="Plant_LRR-RLKs"/>
</dbReference>
<evidence type="ECO:0000313" key="20">
    <source>
        <dbReference type="EMBL" id="KAJ1254492.1"/>
    </source>
</evidence>
<dbReference type="CDD" id="cd14066">
    <property type="entry name" value="STKc_IRAK"/>
    <property type="match status" value="1"/>
</dbReference>
<sequence>MPHSFLLLVFLFLATDSIRQSMAQADAGELNTLLAIKQDWGSPSALSSWSAQNTSYCTWAGVGCTSGKVSALSLQKLNITNPVPASTICALKNLSRLDLSYNNLTGRFPTALYSCAALQYLDLSNNFFSGALPADIGKLSPAAMEHLNLSSNGFAGAVPSAIAGLTKLKSLLLDNNGFSGTYPASAIAGLTELETLTLAHNPFAPGPIPDGFGELTKLRLLWLSGMNLTGGIPDALSSLTELTMLALSENKLGGDIPAWVWKLQRLECLYLYSNSFTGAIGPGKDNITAVSMREVDLSSNRLTGPIADSVGNMKNLTLLYLYFNNITGGIPASVGLLPNLADIRLFNNMLTGSLPPELGRHSPLGNLEVSDNFLSGDLPATLCYNKKLYDIVVFSNRFSGHFPAVLGACHTVNNIMAYNNRFTGEFPEEVWSAFPVLTTVMIQNNSFTGTLPSVIAPNITLIQMGNNRFSGALPATAPGLKTFAAENNRFSGGLPADLSGLASLIDLDLSGNMISGSIPPSVGSLTRVNSLNLSSNQMSGAIPAEIGSLLGLTVLDLSDNKLSGDIPPEFKNLHLVSLNLSSNQLTGEVPESLQNAAFAESFLRNPGLCATVDTNLNIPACRYPGHSQMSIGFTILLSVVASVVLMGAVGCFVLRRKKRGQDLTTWKMTLFHKVDFSECDVLTELRDENVIGSGGSGKVYRVHLRGCGGAGAVVAVKKLWSRGKAEEKLDKEFDSEVRILGAIRHANIVSLLCYISSDDTKLLVYEYMENGSLDRWLHPKDPAGGTAPLGWPTRLCIAIDAARGLCYMHEECAQPVMHRDVKSSNILLDPGFHAKIADFGLARILVKSGEPESVSAVGGTFGYMAPECGRGAKVNQKVDVYSFGVVLLELVTGRVANDSRADCCLVEWAWRRYKAGAHLHDVVDESIQDRAVHVDDAVAVFLLGVMCTGDDAPFRPSMKQVLQQLCRYDRTSSVAAACRDGPDDLVAAQLPKGKQAMELGAKRSLDTGTFWEGDQESGNFVARPV</sequence>
<keyword evidence="14" id="KW-0675">Receptor</keyword>
<dbReference type="PROSITE" id="PS50011">
    <property type="entry name" value="PROTEIN_KINASE_DOM"/>
    <property type="match status" value="1"/>
</dbReference>
<dbReference type="InterPro" id="IPR001611">
    <property type="entry name" value="Leu-rich_rpt"/>
</dbReference>
<keyword evidence="10" id="KW-0418">Kinase</keyword>
<dbReference type="SUPFAM" id="SSF52047">
    <property type="entry name" value="RNI-like"/>
    <property type="match status" value="1"/>
</dbReference>
<dbReference type="SMART" id="SM00220">
    <property type="entry name" value="S_TKc"/>
    <property type="match status" value="1"/>
</dbReference>
<dbReference type="SUPFAM" id="SSF52058">
    <property type="entry name" value="L domain-like"/>
    <property type="match status" value="1"/>
</dbReference>
<dbReference type="GO" id="GO:0005886">
    <property type="term" value="C:plasma membrane"/>
    <property type="evidence" value="ECO:0007669"/>
    <property type="project" value="UniProtKB-SubCell"/>
</dbReference>
<dbReference type="AlphaFoldDB" id="A0A9W7X9C2"/>
<accession>A0A9W7X9C2</accession>
<feature type="binding site" evidence="16">
    <location>
        <position position="718"/>
    </location>
    <ligand>
        <name>ATP</name>
        <dbReference type="ChEBI" id="CHEBI:30616"/>
    </ligand>
</feature>
<dbReference type="Proteomes" id="UP001164776">
    <property type="component" value="Unassembled WGS sequence"/>
</dbReference>
<evidence type="ECO:0000256" key="5">
    <source>
        <dbReference type="ARBA" id="ARBA00022679"/>
    </source>
</evidence>
<comment type="similarity">
    <text evidence="2">Belongs to the protein kinase superfamily. Ser/Thr protein kinase family.</text>
</comment>
<evidence type="ECO:0000256" key="10">
    <source>
        <dbReference type="ARBA" id="ARBA00022777"/>
    </source>
</evidence>
<evidence type="ECO:0000256" key="16">
    <source>
        <dbReference type="PROSITE-ProRule" id="PRU10141"/>
    </source>
</evidence>
<keyword evidence="21" id="KW-1185">Reference proteome</keyword>
<evidence type="ECO:0000256" key="13">
    <source>
        <dbReference type="ARBA" id="ARBA00023136"/>
    </source>
</evidence>
<dbReference type="OrthoDB" id="676979at2759"/>
<dbReference type="PROSITE" id="PS00107">
    <property type="entry name" value="PROTEIN_KINASE_ATP"/>
    <property type="match status" value="1"/>
</dbReference>
<proteinExistence type="inferred from homology"/>
<dbReference type="Pfam" id="PF13855">
    <property type="entry name" value="LRR_8"/>
    <property type="match status" value="2"/>
</dbReference>
<dbReference type="InterPro" id="IPR032675">
    <property type="entry name" value="LRR_dom_sf"/>
</dbReference>
<dbReference type="InterPro" id="IPR017441">
    <property type="entry name" value="Protein_kinase_ATP_BS"/>
</dbReference>
<keyword evidence="5" id="KW-0808">Transferase</keyword>
<dbReference type="GO" id="GO:0004672">
    <property type="term" value="F:protein kinase activity"/>
    <property type="evidence" value="ECO:0007669"/>
    <property type="project" value="InterPro"/>
</dbReference>
<feature type="transmembrane region" description="Helical" evidence="17">
    <location>
        <begin position="631"/>
        <end position="654"/>
    </location>
</feature>
<evidence type="ECO:0000256" key="8">
    <source>
        <dbReference type="ARBA" id="ARBA00022737"/>
    </source>
</evidence>
<evidence type="ECO:0000256" key="9">
    <source>
        <dbReference type="ARBA" id="ARBA00022741"/>
    </source>
</evidence>
<keyword evidence="11 16" id="KW-0067">ATP-binding</keyword>